<accession>K2AYG3</accession>
<name>K2AYG3_9BACT</name>
<comment type="caution">
    <text evidence="1">The sequence shown here is derived from an EMBL/GenBank/DDBJ whole genome shotgun (WGS) entry which is preliminary data.</text>
</comment>
<sequence>MSSNCIMWNCREHCLRLERVCIALIDWTPERVNNPERIAWMARYHDLIEYPPEVPDITPYCDYTKDDKKLID</sequence>
<dbReference type="AlphaFoldDB" id="K2AYG3"/>
<evidence type="ECO:0000313" key="1">
    <source>
        <dbReference type="EMBL" id="EKD66782.1"/>
    </source>
</evidence>
<gene>
    <name evidence="1" type="ORF">ACD_49C00009G0007</name>
</gene>
<protein>
    <submittedName>
        <fullName evidence="1">Uncharacterized protein</fullName>
    </submittedName>
</protein>
<dbReference type="EMBL" id="AMFJ01021595">
    <property type="protein sequence ID" value="EKD66782.1"/>
    <property type="molecule type" value="Genomic_DNA"/>
</dbReference>
<proteinExistence type="predicted"/>
<organism evidence="1">
    <name type="scientific">uncultured bacterium</name>
    <name type="common">gcode 4</name>
    <dbReference type="NCBI Taxonomy" id="1234023"/>
    <lineage>
        <taxon>Bacteria</taxon>
        <taxon>environmental samples</taxon>
    </lineage>
</organism>
<reference evidence="1" key="1">
    <citation type="journal article" date="2012" name="Science">
        <title>Fermentation, hydrogen, and sulfur metabolism in multiple uncultivated bacterial phyla.</title>
        <authorList>
            <person name="Wrighton K.C."/>
            <person name="Thomas B.C."/>
            <person name="Sharon I."/>
            <person name="Miller C.S."/>
            <person name="Castelle C.J."/>
            <person name="VerBerkmoes N.C."/>
            <person name="Wilkins M.J."/>
            <person name="Hettich R.L."/>
            <person name="Lipton M.S."/>
            <person name="Williams K.H."/>
            <person name="Long P.E."/>
            <person name="Banfield J.F."/>
        </authorList>
    </citation>
    <scope>NUCLEOTIDE SEQUENCE [LARGE SCALE GENOMIC DNA]</scope>
</reference>
<dbReference type="SUPFAM" id="SSF109604">
    <property type="entry name" value="HD-domain/PDEase-like"/>
    <property type="match status" value="1"/>
</dbReference>